<comment type="similarity">
    <text evidence="2">Belongs to the fatty acid desaturase type 1 family.</text>
</comment>
<dbReference type="Pfam" id="PF00487">
    <property type="entry name" value="FA_desaturase"/>
    <property type="match status" value="1"/>
</dbReference>
<feature type="transmembrane region" description="Helical" evidence="8">
    <location>
        <begin position="223"/>
        <end position="246"/>
    </location>
</feature>
<dbReference type="EMBL" id="JADGIZ020000037">
    <property type="protein sequence ID" value="KAL2914133.1"/>
    <property type="molecule type" value="Genomic_DNA"/>
</dbReference>
<dbReference type="InterPro" id="IPR012171">
    <property type="entry name" value="Fatty_acid_desaturase"/>
</dbReference>
<evidence type="ECO:0008006" key="13">
    <source>
        <dbReference type="Google" id="ProtNLM"/>
    </source>
</evidence>
<feature type="transmembrane region" description="Helical" evidence="8">
    <location>
        <begin position="98"/>
        <end position="129"/>
    </location>
</feature>
<dbReference type="InterPro" id="IPR005804">
    <property type="entry name" value="FA_desaturase_dom"/>
</dbReference>
<dbReference type="CDD" id="cd03506">
    <property type="entry name" value="Delta6-FADS-like"/>
    <property type="match status" value="1"/>
</dbReference>
<evidence type="ECO:0000256" key="2">
    <source>
        <dbReference type="ARBA" id="ARBA00009295"/>
    </source>
</evidence>
<evidence type="ECO:0000256" key="6">
    <source>
        <dbReference type="ARBA" id="ARBA00023098"/>
    </source>
</evidence>
<comment type="subcellular location">
    <subcellularLocation>
        <location evidence="1">Membrane</location>
        <topology evidence="1">Multi-pass membrane protein</topology>
    </subcellularLocation>
</comment>
<dbReference type="InterPro" id="IPR001199">
    <property type="entry name" value="Cyt_B5-like_heme/steroid-bd"/>
</dbReference>
<keyword evidence="6" id="KW-0443">Lipid metabolism</keyword>
<evidence type="ECO:0000256" key="4">
    <source>
        <dbReference type="ARBA" id="ARBA00022989"/>
    </source>
</evidence>
<dbReference type="Pfam" id="PF00173">
    <property type="entry name" value="Cyt-b5"/>
    <property type="match status" value="1"/>
</dbReference>
<keyword evidence="5" id="KW-0560">Oxidoreductase</keyword>
<protein>
    <recommendedName>
        <fullName evidence="13">Cytochrome b5 heme-binding domain-containing protein</fullName>
    </recommendedName>
</protein>
<gene>
    <name evidence="11" type="ORF">HK105_206391</name>
</gene>
<evidence type="ECO:0000259" key="9">
    <source>
        <dbReference type="Pfam" id="PF00173"/>
    </source>
</evidence>
<comment type="caution">
    <text evidence="11">The sequence shown here is derived from an EMBL/GenBank/DDBJ whole genome shotgun (WGS) entry which is preliminary data.</text>
</comment>
<feature type="domain" description="Cytochrome b5 heme-binding" evidence="9">
    <location>
        <begin position="29"/>
        <end position="70"/>
    </location>
</feature>
<feature type="domain" description="Fatty acid desaturase" evidence="10">
    <location>
        <begin position="117"/>
        <end position="386"/>
    </location>
</feature>
<keyword evidence="4 8" id="KW-1133">Transmembrane helix</keyword>
<accession>A0ABR4N3T6</accession>
<dbReference type="PIRSF" id="PIRSF015921">
    <property type="entry name" value="FA_sphinglp_des"/>
    <property type="match status" value="1"/>
</dbReference>
<evidence type="ECO:0000313" key="11">
    <source>
        <dbReference type="EMBL" id="KAL2914133.1"/>
    </source>
</evidence>
<proteinExistence type="inferred from homology"/>
<dbReference type="SUPFAM" id="SSF55856">
    <property type="entry name" value="Cytochrome b5-like heme/steroid binding domain"/>
    <property type="match status" value="1"/>
</dbReference>
<evidence type="ECO:0000256" key="5">
    <source>
        <dbReference type="ARBA" id="ARBA00023002"/>
    </source>
</evidence>
<keyword evidence="3 8" id="KW-0812">Transmembrane</keyword>
<keyword evidence="7 8" id="KW-0472">Membrane</keyword>
<dbReference type="Gene3D" id="3.10.120.10">
    <property type="entry name" value="Cytochrome b5-like heme/steroid binding domain"/>
    <property type="match status" value="1"/>
</dbReference>
<feature type="transmembrane region" description="Helical" evidence="8">
    <location>
        <begin position="285"/>
        <end position="306"/>
    </location>
</feature>
<evidence type="ECO:0000256" key="7">
    <source>
        <dbReference type="ARBA" id="ARBA00023136"/>
    </source>
</evidence>
<evidence type="ECO:0000256" key="1">
    <source>
        <dbReference type="ARBA" id="ARBA00004141"/>
    </source>
</evidence>
<name>A0ABR4N3T6_9FUNG</name>
<evidence type="ECO:0000259" key="10">
    <source>
        <dbReference type="Pfam" id="PF00487"/>
    </source>
</evidence>
<evidence type="ECO:0000256" key="8">
    <source>
        <dbReference type="SAM" id="Phobius"/>
    </source>
</evidence>
<organism evidence="11 12">
    <name type="scientific">Polyrhizophydium stewartii</name>
    <dbReference type="NCBI Taxonomy" id="2732419"/>
    <lineage>
        <taxon>Eukaryota</taxon>
        <taxon>Fungi</taxon>
        <taxon>Fungi incertae sedis</taxon>
        <taxon>Chytridiomycota</taxon>
        <taxon>Chytridiomycota incertae sedis</taxon>
        <taxon>Chytridiomycetes</taxon>
        <taxon>Rhizophydiales</taxon>
        <taxon>Rhizophydiales incertae sedis</taxon>
        <taxon>Polyrhizophydium</taxon>
    </lineage>
</organism>
<dbReference type="Proteomes" id="UP001527925">
    <property type="component" value="Unassembled WGS sequence"/>
</dbReference>
<evidence type="ECO:0000256" key="3">
    <source>
        <dbReference type="ARBA" id="ARBA00022692"/>
    </source>
</evidence>
<reference evidence="11 12" key="1">
    <citation type="submission" date="2023-09" db="EMBL/GenBank/DDBJ databases">
        <title>Pangenome analysis of Batrachochytrium dendrobatidis and related Chytrids.</title>
        <authorList>
            <person name="Yacoub M.N."/>
            <person name="Stajich J.E."/>
            <person name="James T.Y."/>
        </authorList>
    </citation>
    <scope>NUCLEOTIDE SEQUENCE [LARGE SCALE GENOMIC DNA]</scope>
    <source>
        <strain evidence="11 12">JEL0888</strain>
    </source>
</reference>
<sequence>MGANKTYTWAQVRATAANVSGELPVATSPALVVINNKVYDLGGKFAAWHPGGDVALSQVGYDATAFVADVQKLRALVKKEGWDRANPLYYTLKIGSNFAIAGISIAVLALYGSSLPGLLASSLLLAVFWQQSGWLAHDFLHHQVFENRAYNNLVGYLVGNVGQGFSVAWWKHKHCTHHSTTNIHMRDPDIDTMPYLAWSEHALEGFSDISDKQLAKFLVKNQALMFFPLLSFARMMWALQSILWASKSTFAGSFPTSLLLERATLGLHYVWLLGAAFTLTTPLYGLLWILMSQLFCGFLLATVFSLNHNGMPVYSFEEAQSMEFYEISIRTGRNVEPTHFNNWFTGGLNFQIEHHMFPMIPRHNLPKVAPIVQDICKRHNIPYHSTSLFTGLGEVLSRLTLVARLSLKMRMNHAN</sequence>
<dbReference type="PANTHER" id="PTHR19353:SF88">
    <property type="entry name" value="DELTA(5) FATTY ACID DESATURASE FAT-4"/>
    <property type="match status" value="1"/>
</dbReference>
<dbReference type="InterPro" id="IPR036400">
    <property type="entry name" value="Cyt_B5-like_heme/steroid_sf"/>
</dbReference>
<evidence type="ECO:0000313" key="12">
    <source>
        <dbReference type="Proteomes" id="UP001527925"/>
    </source>
</evidence>
<keyword evidence="12" id="KW-1185">Reference proteome</keyword>
<feature type="transmembrane region" description="Helical" evidence="8">
    <location>
        <begin position="258"/>
        <end position="279"/>
    </location>
</feature>
<dbReference type="PANTHER" id="PTHR19353">
    <property type="entry name" value="FATTY ACID DESATURASE 2"/>
    <property type="match status" value="1"/>
</dbReference>